<comment type="similarity">
    <text evidence="1">Belongs to the type-I restriction system S methylase family.</text>
</comment>
<dbReference type="GO" id="GO:0009307">
    <property type="term" value="P:DNA restriction-modification system"/>
    <property type="evidence" value="ECO:0007669"/>
    <property type="project" value="UniProtKB-KW"/>
</dbReference>
<dbReference type="PANTHER" id="PTHR30408:SF12">
    <property type="entry name" value="TYPE I RESTRICTION ENZYME MJAVIII SPECIFICITY SUBUNIT"/>
    <property type="match status" value="1"/>
</dbReference>
<dbReference type="PATRIC" id="fig|1163407.3.peg.118"/>
<dbReference type="InterPro" id="IPR052021">
    <property type="entry name" value="Type-I_RS_S_subunit"/>
</dbReference>
<reference evidence="5 6" key="1">
    <citation type="journal article" date="2012" name="J. Bacteriol.">
        <title>Genome sequences for six rhodanobacter strains, isolated from soils and the terrestrial subsurface, with variable denitrification capabilities.</title>
        <authorList>
            <person name="Kostka J.E."/>
            <person name="Green S.J."/>
            <person name="Rishishwar L."/>
            <person name="Prakash O."/>
            <person name="Katz L.S."/>
            <person name="Marino-Ramirez L."/>
            <person name="Jordan I.K."/>
            <person name="Munk C."/>
            <person name="Ivanova N."/>
            <person name="Mikhailova N."/>
            <person name="Watson D.B."/>
            <person name="Brown S.D."/>
            <person name="Palumbo A.V."/>
            <person name="Brooks S.C."/>
        </authorList>
    </citation>
    <scope>NUCLEOTIDE SEQUENCE [LARGE SCALE GENOMIC DNA]</scope>
    <source>
        <strain evidence="5 6">B39</strain>
    </source>
</reference>
<evidence type="ECO:0000313" key="5">
    <source>
        <dbReference type="EMBL" id="EIL95403.1"/>
    </source>
</evidence>
<protein>
    <submittedName>
        <fullName evidence="5">Restriction modification system DNA specificity domain-containing protein</fullName>
    </submittedName>
</protein>
<dbReference type="SUPFAM" id="SSF116734">
    <property type="entry name" value="DNA methylase specificity domain"/>
    <property type="match status" value="1"/>
</dbReference>
<dbReference type="InterPro" id="IPR044946">
    <property type="entry name" value="Restrct_endonuc_typeI_TRD_sf"/>
</dbReference>
<dbReference type="GO" id="GO:0003677">
    <property type="term" value="F:DNA binding"/>
    <property type="evidence" value="ECO:0007669"/>
    <property type="project" value="UniProtKB-KW"/>
</dbReference>
<dbReference type="Proteomes" id="UP000003226">
    <property type="component" value="Unassembled WGS sequence"/>
</dbReference>
<dbReference type="RefSeq" id="WP_007804374.1">
    <property type="nucleotide sequence ID" value="NZ_AJXT01000003.1"/>
</dbReference>
<dbReference type="EMBL" id="AJXT01000003">
    <property type="protein sequence ID" value="EIL95403.1"/>
    <property type="molecule type" value="Genomic_DNA"/>
</dbReference>
<sequence length="189" mass="21229">MREPLRHVADIRVGYSFRTKVENDPAGDVRVLQISDIRNAAALDPQALPRVKWPVASQPPLLRPGDLVIPARGDHYEALVIQGDEPMVASGQLFVIEPRTAVVRPDYLCWFLNRSESSNYILKNRAGSSIPSLSRPVLGDLPITIPALETQQKILALAQLWQQEQMLSERLLVNRQKMLEGIYSKLLES</sequence>
<proteinExistence type="inferred from homology"/>
<keyword evidence="6" id="KW-1185">Reference proteome</keyword>
<evidence type="ECO:0000256" key="3">
    <source>
        <dbReference type="ARBA" id="ARBA00023125"/>
    </source>
</evidence>
<evidence type="ECO:0000259" key="4">
    <source>
        <dbReference type="Pfam" id="PF01420"/>
    </source>
</evidence>
<dbReference type="CDD" id="cd16961">
    <property type="entry name" value="RMtype1_S_TRD-CR_like"/>
    <property type="match status" value="1"/>
</dbReference>
<evidence type="ECO:0000256" key="2">
    <source>
        <dbReference type="ARBA" id="ARBA00022747"/>
    </source>
</evidence>
<keyword evidence="2" id="KW-0680">Restriction system</keyword>
<dbReference type="OrthoDB" id="5465337at2"/>
<dbReference type="PANTHER" id="PTHR30408">
    <property type="entry name" value="TYPE-1 RESTRICTION ENZYME ECOKI SPECIFICITY PROTEIN"/>
    <property type="match status" value="1"/>
</dbReference>
<keyword evidence="3" id="KW-0238">DNA-binding</keyword>
<dbReference type="REBASE" id="51742">
    <property type="entry name" value="S2.Rsp17631ORF645P"/>
</dbReference>
<dbReference type="Gene3D" id="3.90.220.20">
    <property type="entry name" value="DNA methylase specificity domains"/>
    <property type="match status" value="1"/>
</dbReference>
<evidence type="ECO:0000313" key="6">
    <source>
        <dbReference type="Proteomes" id="UP000003226"/>
    </source>
</evidence>
<accession>I4W7G2</accession>
<comment type="caution">
    <text evidence="5">The sequence shown here is derived from an EMBL/GenBank/DDBJ whole genome shotgun (WGS) entry which is preliminary data.</text>
</comment>
<organism evidence="5 6">
    <name type="scientific">Rhodanobacter spathiphylli B39</name>
    <dbReference type="NCBI Taxonomy" id="1163407"/>
    <lineage>
        <taxon>Bacteria</taxon>
        <taxon>Pseudomonadati</taxon>
        <taxon>Pseudomonadota</taxon>
        <taxon>Gammaproteobacteria</taxon>
        <taxon>Lysobacterales</taxon>
        <taxon>Rhodanobacteraceae</taxon>
        <taxon>Rhodanobacter</taxon>
    </lineage>
</organism>
<dbReference type="AlphaFoldDB" id="I4W7G2"/>
<dbReference type="STRING" id="1163407.UU7_00650"/>
<gene>
    <name evidence="5" type="ORF">UU7_00650</name>
</gene>
<dbReference type="InterPro" id="IPR000055">
    <property type="entry name" value="Restrct_endonuc_typeI_TRD"/>
</dbReference>
<feature type="domain" description="Type I restriction modification DNA specificity" evidence="4">
    <location>
        <begin position="7"/>
        <end position="155"/>
    </location>
</feature>
<dbReference type="Pfam" id="PF01420">
    <property type="entry name" value="Methylase_S"/>
    <property type="match status" value="1"/>
</dbReference>
<evidence type="ECO:0000256" key="1">
    <source>
        <dbReference type="ARBA" id="ARBA00010923"/>
    </source>
</evidence>
<dbReference type="eggNOG" id="COG0732">
    <property type="taxonomic scope" value="Bacteria"/>
</dbReference>
<name>I4W7G2_9GAMM</name>